<dbReference type="RefSeq" id="WP_146836600.1">
    <property type="nucleotide sequence ID" value="NZ_BJVQ01000019.1"/>
</dbReference>
<reference evidence="2 4" key="1">
    <citation type="submission" date="2019-07" db="EMBL/GenBank/DDBJ databases">
        <title>Whole genome shotgun sequence of Cellulomonas hominis NBRC 16055.</title>
        <authorList>
            <person name="Hosoyama A."/>
            <person name="Uohara A."/>
            <person name="Ohji S."/>
            <person name="Ichikawa N."/>
        </authorList>
    </citation>
    <scope>NUCLEOTIDE SEQUENCE [LARGE SCALE GENOMIC DNA]</scope>
    <source>
        <strain evidence="2 4">NBRC 16055</strain>
    </source>
</reference>
<evidence type="ECO:0000313" key="2">
    <source>
        <dbReference type="EMBL" id="GEL46615.1"/>
    </source>
</evidence>
<gene>
    <name evidence="2" type="ORF">CHO01_17310</name>
    <name evidence="3" type="ORF">HNR08_003312</name>
</gene>
<organism evidence="2 4">
    <name type="scientific">Cellulomonas hominis</name>
    <dbReference type="NCBI Taxonomy" id="156981"/>
    <lineage>
        <taxon>Bacteria</taxon>
        <taxon>Bacillati</taxon>
        <taxon>Actinomycetota</taxon>
        <taxon>Actinomycetes</taxon>
        <taxon>Micrococcales</taxon>
        <taxon>Cellulomonadaceae</taxon>
        <taxon>Cellulomonas</taxon>
    </lineage>
</organism>
<comment type="caution">
    <text evidence="2">The sequence shown here is derived from an EMBL/GenBank/DDBJ whole genome shotgun (WGS) entry which is preliminary data.</text>
</comment>
<feature type="region of interest" description="Disordered" evidence="1">
    <location>
        <begin position="1"/>
        <end position="23"/>
    </location>
</feature>
<dbReference type="EMBL" id="BJVQ01000019">
    <property type="protein sequence ID" value="GEL46615.1"/>
    <property type="molecule type" value="Genomic_DNA"/>
</dbReference>
<sequence length="196" mass="21029">MSPSPATRATRVPAGVRAGGQFATEARDEAPMGLLATQQEMSPDEDGFPTVLCARCQGSGKSLYNRDAGHSRCFACNGLGRRYPRGPVADAIAQFSKARTAAARPQAWQVRAGDVVSPIYEGYGQAKWGVVEKVLVARGRPVRFEGEGENRRPTAWAALLVLDDGRRLQVTTDTVLARRASEVDPAPFVEMALAGE</sequence>
<dbReference type="Proteomes" id="UP000564629">
    <property type="component" value="Unassembled WGS sequence"/>
</dbReference>
<dbReference type="EMBL" id="JACHDN010000001">
    <property type="protein sequence ID" value="MBB5474576.1"/>
    <property type="molecule type" value="Genomic_DNA"/>
</dbReference>
<name>A0A511FBL4_9CELL</name>
<dbReference type="AlphaFoldDB" id="A0A511FBL4"/>
<evidence type="ECO:0000313" key="5">
    <source>
        <dbReference type="Proteomes" id="UP000564629"/>
    </source>
</evidence>
<evidence type="ECO:0000256" key="1">
    <source>
        <dbReference type="SAM" id="MobiDB-lite"/>
    </source>
</evidence>
<proteinExistence type="predicted"/>
<dbReference type="OrthoDB" id="5126501at2"/>
<keyword evidence="4" id="KW-1185">Reference proteome</keyword>
<dbReference type="Proteomes" id="UP000321723">
    <property type="component" value="Unassembled WGS sequence"/>
</dbReference>
<evidence type="ECO:0000313" key="4">
    <source>
        <dbReference type="Proteomes" id="UP000321723"/>
    </source>
</evidence>
<reference evidence="3 5" key="2">
    <citation type="submission" date="2020-08" db="EMBL/GenBank/DDBJ databases">
        <title>Sequencing the genomes of 1000 actinobacteria strains.</title>
        <authorList>
            <person name="Klenk H.-P."/>
        </authorList>
    </citation>
    <scope>NUCLEOTIDE SEQUENCE [LARGE SCALE GENOMIC DNA]</scope>
    <source>
        <strain evidence="3 5">DSM 9581</strain>
    </source>
</reference>
<accession>A0A511FBL4</accession>
<evidence type="ECO:0000313" key="3">
    <source>
        <dbReference type="EMBL" id="MBB5474576.1"/>
    </source>
</evidence>
<protein>
    <submittedName>
        <fullName evidence="2">Uncharacterized protein</fullName>
    </submittedName>
</protein>